<organism evidence="3 4">
    <name type="scientific">Cloacimonas acidaminovorans (strain Evry)</name>
    <dbReference type="NCBI Taxonomy" id="459349"/>
    <lineage>
        <taxon>Bacteria</taxon>
        <taxon>Pseudomonadati</taxon>
        <taxon>Candidatus Cloacimonadota</taxon>
        <taxon>Candidatus Cloacimonadia</taxon>
        <taxon>Candidatus Cloacimonadales</taxon>
        <taxon>Candidatus Cloacimonadaceae</taxon>
        <taxon>Candidatus Cloacimonas</taxon>
    </lineage>
</organism>
<keyword evidence="4" id="KW-1185">Reference proteome</keyword>
<keyword evidence="2" id="KW-0012">Acyltransferase</keyword>
<dbReference type="InterPro" id="IPR050065">
    <property type="entry name" value="GlmU-like"/>
</dbReference>
<dbReference type="SUPFAM" id="SSF51161">
    <property type="entry name" value="Trimeric LpxA-like enzymes"/>
    <property type="match status" value="1"/>
</dbReference>
<dbReference type="Gene3D" id="2.160.10.10">
    <property type="entry name" value="Hexapeptide repeat proteins"/>
    <property type="match status" value="1"/>
</dbReference>
<dbReference type="AlphaFoldDB" id="B0VIB2"/>
<dbReference type="HOGENOM" id="CLU_055419_0_0_0"/>
<dbReference type="GO" id="GO:0016746">
    <property type="term" value="F:acyltransferase activity"/>
    <property type="evidence" value="ECO:0007669"/>
    <property type="project" value="UniProtKB-KW"/>
</dbReference>
<evidence type="ECO:0000313" key="3">
    <source>
        <dbReference type="EMBL" id="CAO81100.1"/>
    </source>
</evidence>
<dbReference type="NCBIfam" id="TIGR03991">
    <property type="entry name" value="alt_bact_glmU"/>
    <property type="match status" value="1"/>
</dbReference>
<sequence>MCGTAKDPTIKGIKMQTVIFDDDALSNLYPLTLNRSIGDLRCGITKLRQRLESIFCDSEETCVIIAENLVPLYQERHPDWIINSAVRGEKLYLNSRIVITADAVEQIQKLDFGSCLYAGQNIVAIKVKDTSIFPDVAKLKKKLCNIKLYNCLADIIQDNSRMLMRDYHLHFYDGENYFETEPGVTVLHPYNVWVGEGAEFSPGVILDASEGPVVIDTGARIMANAVLCGPVYLGKKSLVKIGAKIYGGTSIGPVCKVGGEVEGTIFQGYSNKQHDGFLGHSYIGEWVNIGADTNNSDLKNTYKTVAYYSYTHKAKIDSGNQFLGCIIGDHSKTGINCSINTGTVIGIGCNLYGPNLIRDFIPDFSWGEAEKLEKYRFQEFCETAEIVKQRRNLSFTATEKELYKNIYNMRI</sequence>
<gene>
    <name evidence="3" type="ordered locus">CLOAM1240</name>
</gene>
<evidence type="ECO:0000313" key="4">
    <source>
        <dbReference type="Proteomes" id="UP000002019"/>
    </source>
</evidence>
<keyword evidence="1 3" id="KW-0808">Transferase</keyword>
<evidence type="ECO:0000256" key="1">
    <source>
        <dbReference type="ARBA" id="ARBA00022679"/>
    </source>
</evidence>
<evidence type="ECO:0000256" key="2">
    <source>
        <dbReference type="ARBA" id="ARBA00023315"/>
    </source>
</evidence>
<dbReference type="PANTHER" id="PTHR43584:SF9">
    <property type="entry name" value="TRANSFERASE HEXAPEPTIDE REPEAT CONTAINING PROTEIN"/>
    <property type="match status" value="1"/>
</dbReference>
<dbReference type="InterPro" id="IPR011004">
    <property type="entry name" value="Trimer_LpxA-like_sf"/>
</dbReference>
<dbReference type="Proteomes" id="UP000002019">
    <property type="component" value="Chromosome"/>
</dbReference>
<proteinExistence type="predicted"/>
<dbReference type="KEGG" id="caci:CLOAM1240"/>
<dbReference type="InterPro" id="IPR023917">
    <property type="entry name" value="Bifunctiontional_GlmU_bac-type"/>
</dbReference>
<dbReference type="STRING" id="459349.CLOAM1240"/>
<dbReference type="EMBL" id="CU466930">
    <property type="protein sequence ID" value="CAO81100.1"/>
    <property type="molecule type" value="Genomic_DNA"/>
</dbReference>
<name>B0VIB2_CLOAI</name>
<reference evidence="3 4" key="1">
    <citation type="journal article" date="2008" name="J. Bacteriol.">
        <title>'Candidatus Cloacamonas acidaminovorans': genome sequence reconstruction provides a first glimpse of a new bacterial division.</title>
        <authorList>
            <person name="Pelletier E."/>
            <person name="Kreimeyer A."/>
            <person name="Bocs S."/>
            <person name="Rouy Z."/>
            <person name="Gyapay G."/>
            <person name="Chouari R."/>
            <person name="Riviere D."/>
            <person name="Ganesan A."/>
            <person name="Daegelen P."/>
            <person name="Sghir A."/>
            <person name="Cohen G.N."/>
            <person name="Medigue C."/>
            <person name="Weissenbach J."/>
            <person name="Le Paslier D."/>
        </authorList>
    </citation>
    <scope>NUCLEOTIDE SEQUENCE [LARGE SCALE GENOMIC DNA]</scope>
    <source>
        <strain evidence="4">Evry</strain>
    </source>
</reference>
<accession>B0VIB2</accession>
<dbReference type="Pfam" id="PF13562">
    <property type="entry name" value="NTP_transf_4"/>
    <property type="match status" value="1"/>
</dbReference>
<dbReference type="GO" id="GO:0016779">
    <property type="term" value="F:nucleotidyltransferase activity"/>
    <property type="evidence" value="ECO:0007669"/>
    <property type="project" value="UniProtKB-ARBA"/>
</dbReference>
<dbReference type="CDD" id="cd05635">
    <property type="entry name" value="LbH_unknown"/>
    <property type="match status" value="1"/>
</dbReference>
<dbReference type="PANTHER" id="PTHR43584">
    <property type="entry name" value="NUCLEOTIDYL TRANSFERASE"/>
    <property type="match status" value="1"/>
</dbReference>
<protein>
    <submittedName>
        <fullName evidence="3">Transferase hexapeptide repeat</fullName>
    </submittedName>
</protein>
<dbReference type="eggNOG" id="COG1207">
    <property type="taxonomic scope" value="Bacteria"/>
</dbReference>